<dbReference type="CDD" id="cd09022">
    <property type="entry name" value="Aldose_epim_Ec_YihR"/>
    <property type="match status" value="1"/>
</dbReference>
<comment type="caution">
    <text evidence="1">The sequence shown here is derived from an EMBL/GenBank/DDBJ whole genome shotgun (WGS) entry which is preliminary data.</text>
</comment>
<dbReference type="Gene3D" id="2.70.98.10">
    <property type="match status" value="1"/>
</dbReference>
<dbReference type="InterPro" id="IPR011013">
    <property type="entry name" value="Gal_mutarotase_sf_dom"/>
</dbReference>
<protein>
    <submittedName>
        <fullName evidence="1">Aldose 1-epimerase</fullName>
    </submittedName>
</protein>
<dbReference type="Proteomes" id="UP000033740">
    <property type="component" value="Unassembled WGS sequence"/>
</dbReference>
<dbReference type="InterPro" id="IPR037480">
    <property type="entry name" value="YihR-like"/>
</dbReference>
<organism evidence="1 2">
    <name type="scientific">Microbacterium azadirachtae</name>
    <dbReference type="NCBI Taxonomy" id="582680"/>
    <lineage>
        <taxon>Bacteria</taxon>
        <taxon>Bacillati</taxon>
        <taxon>Actinomycetota</taxon>
        <taxon>Actinomycetes</taxon>
        <taxon>Micrococcales</taxon>
        <taxon>Microbacteriaceae</taxon>
        <taxon>Microbacterium</taxon>
    </lineage>
</organism>
<dbReference type="PATRIC" id="fig|582680.6.peg.1814"/>
<reference evidence="1 2" key="1">
    <citation type="submission" date="2015-02" db="EMBL/GenBank/DDBJ databases">
        <title>Draft genome sequences of ten Microbacterium spp. with emphasis on heavy metal contaminated environments.</title>
        <authorList>
            <person name="Corretto E."/>
        </authorList>
    </citation>
    <scope>NUCLEOTIDE SEQUENCE [LARGE SCALE GENOMIC DNA]</scope>
    <source>
        <strain evidence="1 2">ARN176</strain>
    </source>
</reference>
<dbReference type="RefSeq" id="WP_045271836.1">
    <property type="nucleotide sequence ID" value="NZ_JYIX01000033.1"/>
</dbReference>
<dbReference type="STRING" id="582680.RS86_01757"/>
<dbReference type="GO" id="GO:0016853">
    <property type="term" value="F:isomerase activity"/>
    <property type="evidence" value="ECO:0007669"/>
    <property type="project" value="InterPro"/>
</dbReference>
<proteinExistence type="predicted"/>
<keyword evidence="2" id="KW-1185">Reference proteome</keyword>
<evidence type="ECO:0000313" key="1">
    <source>
        <dbReference type="EMBL" id="KJL33536.1"/>
    </source>
</evidence>
<dbReference type="GO" id="GO:0005975">
    <property type="term" value="P:carbohydrate metabolic process"/>
    <property type="evidence" value="ECO:0007669"/>
    <property type="project" value="InterPro"/>
</dbReference>
<dbReference type="EMBL" id="JYIX01000033">
    <property type="protein sequence ID" value="KJL33536.1"/>
    <property type="molecule type" value="Genomic_DNA"/>
</dbReference>
<dbReference type="SUPFAM" id="SSF74650">
    <property type="entry name" value="Galactose mutarotase-like"/>
    <property type="match status" value="1"/>
</dbReference>
<dbReference type="Pfam" id="PF01263">
    <property type="entry name" value="Aldose_epim"/>
    <property type="match status" value="1"/>
</dbReference>
<dbReference type="GO" id="GO:0030246">
    <property type="term" value="F:carbohydrate binding"/>
    <property type="evidence" value="ECO:0007669"/>
    <property type="project" value="InterPro"/>
</dbReference>
<sequence>MTTPTGVQVHLEADGVRAQISQVGAALRHLVVGGTTVVPPYPDDRPAPACSGVVLVPWPNRIRDGIWADGEETRALAITEPKLNNATHGLLRYTAYEIAEQDDATVLLRANVVPQIGYPYLLETSVRYTLGADGVTAEHTIVNRSQEAAPVALGTHPFLTISGADPRQLLLRIPAETFFETDDRLLPIGESPVSGGTDLRTPRRLAEVQLDTGFATLHREDDGRVHSTLSAPDGRTVTLWQGPGLDYLQAYTNTNYPGQELVVALEPMSAPAEAFNSGRGLRRLAPGEAWTVQWGVTLTV</sequence>
<gene>
    <name evidence="1" type="ORF">RS86_01757</name>
</gene>
<name>A0A0F0LPR4_9MICO</name>
<dbReference type="AlphaFoldDB" id="A0A0F0LPR4"/>
<accession>A0A0F0LPR4</accession>
<dbReference type="InterPro" id="IPR008183">
    <property type="entry name" value="Aldose_1/G6P_1-epimerase"/>
</dbReference>
<evidence type="ECO:0000313" key="2">
    <source>
        <dbReference type="Proteomes" id="UP000033740"/>
    </source>
</evidence>
<dbReference type="InterPro" id="IPR014718">
    <property type="entry name" value="GH-type_carb-bd"/>
</dbReference>